<organism evidence="1 2">
    <name type="scientific">Anaerovorax odorimutans</name>
    <dbReference type="NCBI Taxonomy" id="109327"/>
    <lineage>
        <taxon>Bacteria</taxon>
        <taxon>Bacillati</taxon>
        <taxon>Bacillota</taxon>
        <taxon>Clostridia</taxon>
        <taxon>Peptostreptococcales</taxon>
        <taxon>Anaerovoracaceae</taxon>
        <taxon>Anaerovorax</taxon>
    </lineage>
</organism>
<name>A0ABT1RS65_9FIRM</name>
<dbReference type="EMBL" id="JANFXK010000019">
    <property type="protein sequence ID" value="MCQ4637996.1"/>
    <property type="molecule type" value="Genomic_DNA"/>
</dbReference>
<proteinExistence type="predicted"/>
<keyword evidence="2" id="KW-1185">Reference proteome</keyword>
<comment type="caution">
    <text evidence="1">The sequence shown here is derived from an EMBL/GenBank/DDBJ whole genome shotgun (WGS) entry which is preliminary data.</text>
</comment>
<evidence type="ECO:0000313" key="1">
    <source>
        <dbReference type="EMBL" id="MCQ4637996.1"/>
    </source>
</evidence>
<dbReference type="RefSeq" id="WP_256133188.1">
    <property type="nucleotide sequence ID" value="NZ_JANFXK010000019.1"/>
</dbReference>
<gene>
    <name evidence="1" type="ORF">NE619_14765</name>
</gene>
<accession>A0ABT1RS65</accession>
<reference evidence="1 2" key="1">
    <citation type="submission" date="2022-06" db="EMBL/GenBank/DDBJ databases">
        <title>Isolation of gut microbiota from human fecal samples.</title>
        <authorList>
            <person name="Pamer E.G."/>
            <person name="Barat B."/>
            <person name="Waligurski E."/>
            <person name="Medina S."/>
            <person name="Paddock L."/>
            <person name="Mostad J."/>
        </authorList>
    </citation>
    <scope>NUCLEOTIDE SEQUENCE [LARGE SCALE GENOMIC DNA]</scope>
    <source>
        <strain evidence="1 2">SL.3.17</strain>
    </source>
</reference>
<evidence type="ECO:0000313" key="2">
    <source>
        <dbReference type="Proteomes" id="UP001524502"/>
    </source>
</evidence>
<sequence>MKQRITVEEKVAFHHTIDLEIRDGEADAKIDEALDQNHEDFIDLCITLKQIDGVKLLDTCMDESGQSSEIECCDCQDIEEE</sequence>
<dbReference type="Proteomes" id="UP001524502">
    <property type="component" value="Unassembled WGS sequence"/>
</dbReference>
<protein>
    <submittedName>
        <fullName evidence="1">Uncharacterized protein</fullName>
    </submittedName>
</protein>